<organism evidence="1 2">
    <name type="scientific">Rathayibacter festucae</name>
    <dbReference type="NCBI Taxonomy" id="110937"/>
    <lineage>
        <taxon>Bacteria</taxon>
        <taxon>Bacillati</taxon>
        <taxon>Actinomycetota</taxon>
        <taxon>Actinomycetes</taxon>
        <taxon>Micrococcales</taxon>
        <taxon>Microbacteriaceae</taxon>
        <taxon>Rathayibacter</taxon>
    </lineage>
</organism>
<dbReference type="Proteomes" id="UP000464597">
    <property type="component" value="Chromosome"/>
</dbReference>
<accession>A0ABX6GZ17</accession>
<dbReference type="EMBL" id="CP047180">
    <property type="protein sequence ID" value="QHC62761.1"/>
    <property type="molecule type" value="Genomic_DNA"/>
</dbReference>
<proteinExistence type="predicted"/>
<reference evidence="2" key="1">
    <citation type="submission" date="2019-12" db="EMBL/GenBank/DDBJ databases">
        <title>Complete and draft genome sequences of new strains and members of some known species of the genus Rathayibacter isolated from plants.</title>
        <authorList>
            <person name="Tarlachkov S.V."/>
            <person name="Starodumova I.P."/>
            <person name="Dorofeeva L.V."/>
            <person name="Prisyazhnaya N.V."/>
            <person name="Leyn S."/>
            <person name="Zlamal J."/>
            <person name="Elan M."/>
            <person name="Osterman A.L."/>
            <person name="Nadler S."/>
            <person name="Subbotin S.A."/>
            <person name="Evtushenko L.I."/>
        </authorList>
    </citation>
    <scope>NUCLEOTIDE SEQUENCE [LARGE SCALE GENOMIC DNA]</scope>
    <source>
        <strain evidence="2">VKM Ac-2802</strain>
    </source>
</reference>
<gene>
    <name evidence="1" type="ORF">GSU69_08755</name>
</gene>
<dbReference type="RefSeq" id="WP_159422694.1">
    <property type="nucleotide sequence ID" value="NZ_CP047180.1"/>
</dbReference>
<evidence type="ECO:0000313" key="1">
    <source>
        <dbReference type="EMBL" id="QHC62761.1"/>
    </source>
</evidence>
<evidence type="ECO:0000313" key="2">
    <source>
        <dbReference type="Proteomes" id="UP000464597"/>
    </source>
</evidence>
<keyword evidence="2" id="KW-1185">Reference proteome</keyword>
<sequence>MIEITHARTDDATRTADTPVQAWTVTLSGAGIAHTATVALVGTLKEPDDDVFATVLEVAVLEYVSLSEDTDPLATPVIREWKRAHAAELQELVATLRATDS</sequence>
<name>A0ABX6GZ17_9MICO</name>
<protein>
    <submittedName>
        <fullName evidence="1">Uncharacterized protein</fullName>
    </submittedName>
</protein>